<reference evidence="2" key="2">
    <citation type="submission" date="2021-12" db="EMBL/GenBank/DDBJ databases">
        <title>Resequencing data analysis of finger millet.</title>
        <authorList>
            <person name="Hatakeyama M."/>
            <person name="Aluri S."/>
            <person name="Balachadran M.T."/>
            <person name="Sivarajan S.R."/>
            <person name="Poveda L."/>
            <person name="Shimizu-Inatsugi R."/>
            <person name="Schlapbach R."/>
            <person name="Sreeman S.M."/>
            <person name="Shimizu K.K."/>
        </authorList>
    </citation>
    <scope>NUCLEOTIDE SEQUENCE</scope>
</reference>
<evidence type="ECO:0000313" key="2">
    <source>
        <dbReference type="EMBL" id="GJN39814.1"/>
    </source>
</evidence>
<feature type="region of interest" description="Disordered" evidence="1">
    <location>
        <begin position="75"/>
        <end position="125"/>
    </location>
</feature>
<reference evidence="2" key="1">
    <citation type="journal article" date="2018" name="DNA Res.">
        <title>Multiple hybrid de novo genome assembly of finger millet, an orphan allotetraploid crop.</title>
        <authorList>
            <person name="Hatakeyama M."/>
            <person name="Aluri S."/>
            <person name="Balachadran M.T."/>
            <person name="Sivarajan S.R."/>
            <person name="Patrignani A."/>
            <person name="Gruter S."/>
            <person name="Poveda L."/>
            <person name="Shimizu-Inatsugi R."/>
            <person name="Baeten J."/>
            <person name="Francoijs K.J."/>
            <person name="Nataraja K.N."/>
            <person name="Reddy Y.A.N."/>
            <person name="Phadnis S."/>
            <person name="Ravikumar R.L."/>
            <person name="Schlapbach R."/>
            <person name="Sreeman S.M."/>
            <person name="Shimizu K.K."/>
        </authorList>
    </citation>
    <scope>NUCLEOTIDE SEQUENCE</scope>
</reference>
<proteinExistence type="predicted"/>
<dbReference type="Proteomes" id="UP001054889">
    <property type="component" value="Unassembled WGS sequence"/>
</dbReference>
<dbReference type="EMBL" id="BQKI01000098">
    <property type="protein sequence ID" value="GJN39814.1"/>
    <property type="molecule type" value="Genomic_DNA"/>
</dbReference>
<sequence>MAARLRWALPAYGAGGCEDGPMKPTRSSADAGLAAWLAEVVDGCRSSVEGSTSNNHLPKWHLISICVVVEIDTSNSISPDDKTAPCQEPVDGVGKERRAQGPHGGVHRRGAEALGDPDDVPEPPDVLGAAEVLKRVEDEFGFDHRCGSLTIPCASEGDFADIVGRTAVHHHH</sequence>
<gene>
    <name evidence="2" type="primary">gb28957</name>
    <name evidence="2" type="ORF">PR202_gb28957</name>
</gene>
<protein>
    <submittedName>
        <fullName evidence="2">Uncharacterized protein</fullName>
    </submittedName>
</protein>
<dbReference type="AlphaFoldDB" id="A0AAV5FYB5"/>
<keyword evidence="3" id="KW-1185">Reference proteome</keyword>
<comment type="caution">
    <text evidence="2">The sequence shown here is derived from an EMBL/GenBank/DDBJ whole genome shotgun (WGS) entry which is preliminary data.</text>
</comment>
<accession>A0AAV5FYB5</accession>
<evidence type="ECO:0000313" key="3">
    <source>
        <dbReference type="Proteomes" id="UP001054889"/>
    </source>
</evidence>
<organism evidence="2 3">
    <name type="scientific">Eleusine coracana subsp. coracana</name>
    <dbReference type="NCBI Taxonomy" id="191504"/>
    <lineage>
        <taxon>Eukaryota</taxon>
        <taxon>Viridiplantae</taxon>
        <taxon>Streptophyta</taxon>
        <taxon>Embryophyta</taxon>
        <taxon>Tracheophyta</taxon>
        <taxon>Spermatophyta</taxon>
        <taxon>Magnoliopsida</taxon>
        <taxon>Liliopsida</taxon>
        <taxon>Poales</taxon>
        <taxon>Poaceae</taxon>
        <taxon>PACMAD clade</taxon>
        <taxon>Chloridoideae</taxon>
        <taxon>Cynodonteae</taxon>
        <taxon>Eleusininae</taxon>
        <taxon>Eleusine</taxon>
    </lineage>
</organism>
<name>A0AAV5FYB5_ELECO</name>
<evidence type="ECO:0000256" key="1">
    <source>
        <dbReference type="SAM" id="MobiDB-lite"/>
    </source>
</evidence>
<dbReference type="PROSITE" id="PS51257">
    <property type="entry name" value="PROKAR_LIPOPROTEIN"/>
    <property type="match status" value="1"/>
</dbReference>